<dbReference type="EMBL" id="CP048286">
    <property type="protein sequence ID" value="QHW33332.1"/>
    <property type="molecule type" value="Genomic_DNA"/>
</dbReference>
<name>A0A6C0P9Y0_9BACL</name>
<protein>
    <submittedName>
        <fullName evidence="2">Gamma-glutamylcyclotransferase</fullName>
    </submittedName>
</protein>
<reference evidence="2 3" key="1">
    <citation type="submission" date="2020-02" db="EMBL/GenBank/DDBJ databases">
        <title>Paenibacillus sp. nov., isolated from rhizosphere soil of tomato.</title>
        <authorList>
            <person name="Weon H.-Y."/>
            <person name="Lee S.A."/>
        </authorList>
    </citation>
    <scope>NUCLEOTIDE SEQUENCE [LARGE SCALE GENOMIC DNA]</scope>
    <source>
        <strain evidence="2 3">14171R-81</strain>
    </source>
</reference>
<keyword evidence="2" id="KW-0808">Transferase</keyword>
<dbReference type="Proteomes" id="UP000479114">
    <property type="component" value="Chromosome"/>
</dbReference>
<evidence type="ECO:0000259" key="1">
    <source>
        <dbReference type="Pfam" id="PF06094"/>
    </source>
</evidence>
<organism evidence="2 3">
    <name type="scientific">Paenibacillus rhizovicinus</name>
    <dbReference type="NCBI Taxonomy" id="2704463"/>
    <lineage>
        <taxon>Bacteria</taxon>
        <taxon>Bacillati</taxon>
        <taxon>Bacillota</taxon>
        <taxon>Bacilli</taxon>
        <taxon>Bacillales</taxon>
        <taxon>Paenibacillaceae</taxon>
        <taxon>Paenibacillus</taxon>
    </lineage>
</organism>
<evidence type="ECO:0000313" key="2">
    <source>
        <dbReference type="EMBL" id="QHW33332.1"/>
    </source>
</evidence>
<dbReference type="Gene3D" id="3.10.490.10">
    <property type="entry name" value="Gamma-glutamyl cyclotransferase-like"/>
    <property type="match status" value="1"/>
</dbReference>
<dbReference type="SUPFAM" id="SSF110857">
    <property type="entry name" value="Gamma-glutamyl cyclotransferase-like"/>
    <property type="match status" value="1"/>
</dbReference>
<dbReference type="AlphaFoldDB" id="A0A6C0P9Y0"/>
<proteinExistence type="predicted"/>
<dbReference type="InterPro" id="IPR009288">
    <property type="entry name" value="AIG2-like_dom"/>
</dbReference>
<keyword evidence="3" id="KW-1185">Reference proteome</keyword>
<dbReference type="RefSeq" id="WP_162643319.1">
    <property type="nucleotide sequence ID" value="NZ_CP048286.1"/>
</dbReference>
<dbReference type="InterPro" id="IPR036568">
    <property type="entry name" value="GGCT-like_sf"/>
</dbReference>
<dbReference type="CDD" id="cd06661">
    <property type="entry name" value="GGCT_like"/>
    <property type="match status" value="1"/>
</dbReference>
<feature type="domain" description="Gamma-glutamylcyclotransferase AIG2-like" evidence="1">
    <location>
        <begin position="8"/>
        <end position="126"/>
    </location>
</feature>
<dbReference type="InterPro" id="IPR013024">
    <property type="entry name" value="GGCT-like"/>
</dbReference>
<dbReference type="Pfam" id="PF06094">
    <property type="entry name" value="GGACT"/>
    <property type="match status" value="1"/>
</dbReference>
<gene>
    <name evidence="2" type="ORF">GZH47_22745</name>
</gene>
<sequence length="139" mass="16120">MSERELSVFIYGTLLPGQSNHDVAAPFIRRMEPGVVRGRLVDYGAYPAMLRDAETHAGKMRVRGLWITVNEQGLKQMDELEQFYGIEEENDYDRVWAEDLESPLRQGWVYVWDHPRGCPAIKGNYWPDHLARKEGRNQA</sequence>
<evidence type="ECO:0000313" key="3">
    <source>
        <dbReference type="Proteomes" id="UP000479114"/>
    </source>
</evidence>
<accession>A0A6C0P9Y0</accession>
<dbReference type="GO" id="GO:0016740">
    <property type="term" value="F:transferase activity"/>
    <property type="evidence" value="ECO:0007669"/>
    <property type="project" value="UniProtKB-KW"/>
</dbReference>
<dbReference type="KEGG" id="prz:GZH47_22745"/>